<organism evidence="1 2">
    <name type="scientific">Actinomycetospora endophytica</name>
    <dbReference type="NCBI Taxonomy" id="2291215"/>
    <lineage>
        <taxon>Bacteria</taxon>
        <taxon>Bacillati</taxon>
        <taxon>Actinomycetota</taxon>
        <taxon>Actinomycetes</taxon>
        <taxon>Pseudonocardiales</taxon>
        <taxon>Pseudonocardiaceae</taxon>
        <taxon>Actinomycetospora</taxon>
    </lineage>
</organism>
<evidence type="ECO:0000313" key="1">
    <source>
        <dbReference type="EMBL" id="MCD2196089.1"/>
    </source>
</evidence>
<proteinExistence type="predicted"/>
<dbReference type="RefSeq" id="WP_230737946.1">
    <property type="nucleotide sequence ID" value="NZ_JAJNDB010000005.1"/>
</dbReference>
<evidence type="ECO:0000313" key="2">
    <source>
        <dbReference type="Proteomes" id="UP001199469"/>
    </source>
</evidence>
<comment type="caution">
    <text evidence="1">The sequence shown here is derived from an EMBL/GenBank/DDBJ whole genome shotgun (WGS) entry which is preliminary data.</text>
</comment>
<dbReference type="EMBL" id="JAJNDB010000005">
    <property type="protein sequence ID" value="MCD2196089.1"/>
    <property type="molecule type" value="Genomic_DNA"/>
</dbReference>
<reference evidence="1 2" key="1">
    <citation type="submission" date="2021-11" db="EMBL/GenBank/DDBJ databases">
        <title>Draft genome sequence of Actinomycetospora sp. SF1 isolated from the rhizosphere soil.</title>
        <authorList>
            <person name="Duangmal K."/>
            <person name="Chantavorakit T."/>
        </authorList>
    </citation>
    <scope>NUCLEOTIDE SEQUENCE [LARGE SCALE GENOMIC DNA]</scope>
    <source>
        <strain evidence="1 2">TBRC 5722</strain>
    </source>
</reference>
<keyword evidence="2" id="KW-1185">Reference proteome</keyword>
<name>A0ABS8PGG2_9PSEU</name>
<accession>A0ABS8PGG2</accession>
<sequence>MTQMWQALRTWWDEQGRAWEIFVRMQAPWEQEGPLRWQRRLGSGWELHGATLPPDPVGQRPE</sequence>
<gene>
    <name evidence="1" type="ORF">LQ327_22205</name>
</gene>
<protein>
    <submittedName>
        <fullName evidence="1">Uncharacterized protein</fullName>
    </submittedName>
</protein>
<dbReference type="Proteomes" id="UP001199469">
    <property type="component" value="Unassembled WGS sequence"/>
</dbReference>